<name>A0AAE1DK55_9GAST</name>
<dbReference type="Proteomes" id="UP001283361">
    <property type="component" value="Unassembled WGS sequence"/>
</dbReference>
<proteinExistence type="predicted"/>
<evidence type="ECO:0000313" key="1">
    <source>
        <dbReference type="EMBL" id="KAK3773462.1"/>
    </source>
</evidence>
<sequence length="93" mass="10345">MSPSGGLQDAMKSVNVISASCYTVGRRRGNSRCWLRHGSRLNLGRVGAMRKETTERAPEFRNLQSIGLVKREVDHQQLLTVEIPVVRALTLAL</sequence>
<comment type="caution">
    <text evidence="1">The sequence shown here is derived from an EMBL/GenBank/DDBJ whole genome shotgun (WGS) entry which is preliminary data.</text>
</comment>
<dbReference type="AlphaFoldDB" id="A0AAE1DK55"/>
<evidence type="ECO:0000313" key="2">
    <source>
        <dbReference type="Proteomes" id="UP001283361"/>
    </source>
</evidence>
<protein>
    <submittedName>
        <fullName evidence="1">Uncharacterized protein</fullName>
    </submittedName>
</protein>
<keyword evidence="2" id="KW-1185">Reference proteome</keyword>
<accession>A0AAE1DK55</accession>
<reference evidence="1" key="1">
    <citation type="journal article" date="2023" name="G3 (Bethesda)">
        <title>A reference genome for the long-term kleptoplast-retaining sea slug Elysia crispata morphotype clarki.</title>
        <authorList>
            <person name="Eastman K.E."/>
            <person name="Pendleton A.L."/>
            <person name="Shaikh M.A."/>
            <person name="Suttiyut T."/>
            <person name="Ogas R."/>
            <person name="Tomko P."/>
            <person name="Gavelis G."/>
            <person name="Widhalm J.R."/>
            <person name="Wisecaver J.H."/>
        </authorList>
    </citation>
    <scope>NUCLEOTIDE SEQUENCE</scope>
    <source>
        <strain evidence="1">ECLA1</strain>
    </source>
</reference>
<gene>
    <name evidence="1" type="ORF">RRG08_007949</name>
</gene>
<organism evidence="1 2">
    <name type="scientific">Elysia crispata</name>
    <name type="common">lettuce slug</name>
    <dbReference type="NCBI Taxonomy" id="231223"/>
    <lineage>
        <taxon>Eukaryota</taxon>
        <taxon>Metazoa</taxon>
        <taxon>Spiralia</taxon>
        <taxon>Lophotrochozoa</taxon>
        <taxon>Mollusca</taxon>
        <taxon>Gastropoda</taxon>
        <taxon>Heterobranchia</taxon>
        <taxon>Euthyneura</taxon>
        <taxon>Panpulmonata</taxon>
        <taxon>Sacoglossa</taxon>
        <taxon>Placobranchoidea</taxon>
        <taxon>Plakobranchidae</taxon>
        <taxon>Elysia</taxon>
    </lineage>
</organism>
<dbReference type="EMBL" id="JAWDGP010003536">
    <property type="protein sequence ID" value="KAK3773462.1"/>
    <property type="molecule type" value="Genomic_DNA"/>
</dbReference>